<evidence type="ECO:0000313" key="3">
    <source>
        <dbReference type="Proteomes" id="UP000291084"/>
    </source>
</evidence>
<dbReference type="AlphaFoldDB" id="A0A0S3SJX8"/>
<feature type="chain" id="PRO_5006618347" evidence="1">
    <location>
        <begin position="24"/>
        <end position="69"/>
    </location>
</feature>
<feature type="signal peptide" evidence="1">
    <location>
        <begin position="1"/>
        <end position="23"/>
    </location>
</feature>
<reference evidence="2 3" key="1">
    <citation type="journal article" date="2015" name="Sci. Rep.">
        <title>The power of single molecule real-time sequencing technology in the de novo assembly of a eukaryotic genome.</title>
        <authorList>
            <person name="Sakai H."/>
            <person name="Naito K."/>
            <person name="Ogiso-Tanaka E."/>
            <person name="Takahashi Y."/>
            <person name="Iseki K."/>
            <person name="Muto C."/>
            <person name="Satou K."/>
            <person name="Teruya K."/>
            <person name="Shiroma A."/>
            <person name="Shimoji M."/>
            <person name="Hirano T."/>
            <person name="Itoh T."/>
            <person name="Kaga A."/>
            <person name="Tomooka N."/>
        </authorList>
    </citation>
    <scope>NUCLEOTIDE SEQUENCE [LARGE SCALE GENOMIC DNA]</scope>
    <source>
        <strain evidence="3">cv. Shumari</strain>
    </source>
</reference>
<accession>A0A0S3SJX8</accession>
<dbReference type="EMBL" id="AP015040">
    <property type="protein sequence ID" value="BAT93138.1"/>
    <property type="molecule type" value="Genomic_DNA"/>
</dbReference>
<gene>
    <name evidence="2" type="primary">Vigan.07G204900</name>
    <name evidence="2" type="ORF">VIGAN_07204900</name>
</gene>
<dbReference type="Proteomes" id="UP000291084">
    <property type="component" value="Chromosome 7"/>
</dbReference>
<keyword evidence="1" id="KW-0732">Signal</keyword>
<proteinExistence type="predicted"/>
<evidence type="ECO:0000256" key="1">
    <source>
        <dbReference type="SAM" id="SignalP"/>
    </source>
</evidence>
<sequence length="69" mass="8156">MFGFINPFSFACFLLKALMQTLPLPLLWREEEVRHSLTITNNKALATSQNYLKYFLLFTYLKVLNQLHC</sequence>
<protein>
    <submittedName>
        <fullName evidence="2">Uncharacterized protein</fullName>
    </submittedName>
</protein>
<name>A0A0S3SJX8_PHAAN</name>
<keyword evidence="3" id="KW-1185">Reference proteome</keyword>
<organism evidence="2 3">
    <name type="scientific">Vigna angularis var. angularis</name>
    <dbReference type="NCBI Taxonomy" id="157739"/>
    <lineage>
        <taxon>Eukaryota</taxon>
        <taxon>Viridiplantae</taxon>
        <taxon>Streptophyta</taxon>
        <taxon>Embryophyta</taxon>
        <taxon>Tracheophyta</taxon>
        <taxon>Spermatophyta</taxon>
        <taxon>Magnoliopsida</taxon>
        <taxon>eudicotyledons</taxon>
        <taxon>Gunneridae</taxon>
        <taxon>Pentapetalae</taxon>
        <taxon>rosids</taxon>
        <taxon>fabids</taxon>
        <taxon>Fabales</taxon>
        <taxon>Fabaceae</taxon>
        <taxon>Papilionoideae</taxon>
        <taxon>50 kb inversion clade</taxon>
        <taxon>NPAAA clade</taxon>
        <taxon>indigoferoid/millettioid clade</taxon>
        <taxon>Phaseoleae</taxon>
        <taxon>Vigna</taxon>
    </lineage>
</organism>
<evidence type="ECO:0000313" key="2">
    <source>
        <dbReference type="EMBL" id="BAT93138.1"/>
    </source>
</evidence>